<evidence type="ECO:0008006" key="6">
    <source>
        <dbReference type="Google" id="ProtNLM"/>
    </source>
</evidence>
<keyword evidence="1" id="KW-0328">Glycosyltransferase</keyword>
<keyword evidence="5" id="KW-1185">Reference proteome</keyword>
<dbReference type="SUPFAM" id="SSF53756">
    <property type="entry name" value="UDP-Glycosyltransferase/glycogen phosphorylase"/>
    <property type="match status" value="1"/>
</dbReference>
<feature type="compositionally biased region" description="Gly residues" evidence="3">
    <location>
        <begin position="152"/>
        <end position="170"/>
    </location>
</feature>
<dbReference type="Pfam" id="PF01075">
    <property type="entry name" value="Glyco_transf_9"/>
    <property type="match status" value="1"/>
</dbReference>
<dbReference type="Proteomes" id="UP000634476">
    <property type="component" value="Unassembled WGS sequence"/>
</dbReference>
<dbReference type="CDD" id="cd03789">
    <property type="entry name" value="GT9_LPS_heptosyltransferase"/>
    <property type="match status" value="1"/>
</dbReference>
<proteinExistence type="predicted"/>
<dbReference type="InterPro" id="IPR002201">
    <property type="entry name" value="Glyco_trans_9"/>
</dbReference>
<protein>
    <recommendedName>
        <fullName evidence="6">Glycosyltransferase family 9 protein</fullName>
    </recommendedName>
</protein>
<reference evidence="4" key="1">
    <citation type="submission" date="2021-01" db="EMBL/GenBank/DDBJ databases">
        <title>Whole genome shotgun sequence of Planobispora takensis NBRC 109077.</title>
        <authorList>
            <person name="Komaki H."/>
            <person name="Tamura T."/>
        </authorList>
    </citation>
    <scope>NUCLEOTIDE SEQUENCE</scope>
    <source>
        <strain evidence="4">NBRC 109077</strain>
    </source>
</reference>
<evidence type="ECO:0000313" key="4">
    <source>
        <dbReference type="EMBL" id="GII03655.1"/>
    </source>
</evidence>
<sequence>MRTGGDGRPAVLALRGLALGDLLTAVPALRALRRAFPGHRLVLAAPAALADLLPLIGAADELLDVSGPGPVPFDSPEVAVNLHGRGPQSVEALRRTRPGRLITHAHPGFPEVPGPPWRQDAHEVRRWCDLLGWYGIPADPADLRLSEPAGADGSGPDGADGYGPDGGAARGGPVVVHPGAAYPARRWPPERFAQVIDGLRRAGHEVVVTGGPAERDLAATVATLAGLPGERVLAGRTGLRELAALVARARLVVCGDTGVAHLASAYGTPSVVLFGPVAPALWGPPPAGPHIALWAGTSGDPHGGETDPGLLRIGVPEVLDAALRSLEVKV</sequence>
<dbReference type="InterPro" id="IPR051199">
    <property type="entry name" value="LPS_LOS_Heptosyltrfase"/>
</dbReference>
<evidence type="ECO:0000256" key="1">
    <source>
        <dbReference type="ARBA" id="ARBA00022676"/>
    </source>
</evidence>
<evidence type="ECO:0000256" key="3">
    <source>
        <dbReference type="SAM" id="MobiDB-lite"/>
    </source>
</evidence>
<gene>
    <name evidence="4" type="ORF">Pta02_56630</name>
</gene>
<dbReference type="PANTHER" id="PTHR30160">
    <property type="entry name" value="TETRAACYLDISACCHARIDE 4'-KINASE-RELATED"/>
    <property type="match status" value="1"/>
</dbReference>
<organism evidence="4 5">
    <name type="scientific">Planobispora takensis</name>
    <dbReference type="NCBI Taxonomy" id="1367882"/>
    <lineage>
        <taxon>Bacteria</taxon>
        <taxon>Bacillati</taxon>
        <taxon>Actinomycetota</taxon>
        <taxon>Actinomycetes</taxon>
        <taxon>Streptosporangiales</taxon>
        <taxon>Streptosporangiaceae</taxon>
        <taxon>Planobispora</taxon>
    </lineage>
</organism>
<feature type="region of interest" description="Disordered" evidence="3">
    <location>
        <begin position="144"/>
        <end position="172"/>
    </location>
</feature>
<dbReference type="AlphaFoldDB" id="A0A8J3WW18"/>
<evidence type="ECO:0000313" key="5">
    <source>
        <dbReference type="Proteomes" id="UP000634476"/>
    </source>
</evidence>
<dbReference type="Gene3D" id="3.40.50.2000">
    <property type="entry name" value="Glycogen Phosphorylase B"/>
    <property type="match status" value="2"/>
</dbReference>
<dbReference type="PANTHER" id="PTHR30160:SF1">
    <property type="entry name" value="LIPOPOLYSACCHARIDE 1,2-N-ACETYLGLUCOSAMINETRANSFERASE-RELATED"/>
    <property type="match status" value="1"/>
</dbReference>
<name>A0A8J3WW18_9ACTN</name>
<dbReference type="GO" id="GO:0008713">
    <property type="term" value="F:ADP-heptose-lipopolysaccharide heptosyltransferase activity"/>
    <property type="evidence" value="ECO:0007669"/>
    <property type="project" value="TreeGrafter"/>
</dbReference>
<dbReference type="GO" id="GO:0009244">
    <property type="term" value="P:lipopolysaccharide core region biosynthetic process"/>
    <property type="evidence" value="ECO:0007669"/>
    <property type="project" value="TreeGrafter"/>
</dbReference>
<comment type="caution">
    <text evidence="4">The sequence shown here is derived from an EMBL/GenBank/DDBJ whole genome shotgun (WGS) entry which is preliminary data.</text>
</comment>
<dbReference type="EMBL" id="BOOK01000040">
    <property type="protein sequence ID" value="GII03655.1"/>
    <property type="molecule type" value="Genomic_DNA"/>
</dbReference>
<evidence type="ECO:0000256" key="2">
    <source>
        <dbReference type="ARBA" id="ARBA00022679"/>
    </source>
</evidence>
<accession>A0A8J3WW18</accession>
<keyword evidence="2" id="KW-0808">Transferase</keyword>
<dbReference type="GO" id="GO:0005829">
    <property type="term" value="C:cytosol"/>
    <property type="evidence" value="ECO:0007669"/>
    <property type="project" value="TreeGrafter"/>
</dbReference>
<dbReference type="RefSeq" id="WP_203877931.1">
    <property type="nucleotide sequence ID" value="NZ_BOOK01000040.1"/>
</dbReference>